<dbReference type="EMBL" id="JAXABG010000133">
    <property type="protein sequence ID" value="MDX7086073.1"/>
    <property type="molecule type" value="Genomic_DNA"/>
</dbReference>
<evidence type="ECO:0000313" key="3">
    <source>
        <dbReference type="EMBL" id="MDX7086073.1"/>
    </source>
</evidence>
<proteinExistence type="predicted"/>
<dbReference type="EC" id="6.3.5.1" evidence="3"/>
<reference evidence="3 4" key="1">
    <citation type="submission" date="2023-11" db="EMBL/GenBank/DDBJ databases">
        <title>Detection of rare carbapenemases in Enterobacterales - comparison of two colorimetric and two CIM-based carbapenemase assays.</title>
        <authorList>
            <person name="Schaffarczyk L."/>
            <person name="Noster J."/>
            <person name="Stelzer Y."/>
            <person name="Sattler J."/>
            <person name="Gatermann S."/>
            <person name="Hamprecht A."/>
        </authorList>
    </citation>
    <scope>NUCLEOTIDE SEQUENCE [LARGE SCALE GENOMIC DNA]</scope>
    <source>
        <strain evidence="3 4">CIM-Carb-136</strain>
    </source>
</reference>
<dbReference type="Gene3D" id="3.40.50.620">
    <property type="entry name" value="HUPs"/>
    <property type="match status" value="1"/>
</dbReference>
<evidence type="ECO:0000313" key="4">
    <source>
        <dbReference type="Proteomes" id="UP001275057"/>
    </source>
</evidence>
<dbReference type="InterPro" id="IPR022310">
    <property type="entry name" value="NAD/GMP_synthase"/>
</dbReference>
<evidence type="ECO:0000256" key="1">
    <source>
        <dbReference type="ARBA" id="ARBA00022598"/>
    </source>
</evidence>
<dbReference type="AlphaFoldDB" id="A0ABD5IQJ3"/>
<feature type="non-terminal residue" evidence="3">
    <location>
        <position position="83"/>
    </location>
</feature>
<dbReference type="SUPFAM" id="SSF52402">
    <property type="entry name" value="Adenine nucleotide alpha hydrolases-like"/>
    <property type="match status" value="1"/>
</dbReference>
<feature type="non-terminal residue" evidence="3">
    <location>
        <position position="1"/>
    </location>
</feature>
<organism evidence="3 4">
    <name type="scientific">Serratia marcescens</name>
    <dbReference type="NCBI Taxonomy" id="615"/>
    <lineage>
        <taxon>Bacteria</taxon>
        <taxon>Pseudomonadati</taxon>
        <taxon>Pseudomonadota</taxon>
        <taxon>Gammaproteobacteria</taxon>
        <taxon>Enterobacterales</taxon>
        <taxon>Yersiniaceae</taxon>
        <taxon>Serratia</taxon>
    </lineage>
</organism>
<protein>
    <submittedName>
        <fullName evidence="3">NAD+ synthase</fullName>
        <ecNumber evidence="3">6.3.5.1</ecNumber>
    </submittedName>
</protein>
<name>A0ABD5IQJ3_SERMA</name>
<dbReference type="Proteomes" id="UP001275057">
    <property type="component" value="Unassembled WGS sequence"/>
</dbReference>
<evidence type="ECO:0000259" key="2">
    <source>
        <dbReference type="Pfam" id="PF02540"/>
    </source>
</evidence>
<accession>A0ABD5IQJ3</accession>
<dbReference type="InterPro" id="IPR014729">
    <property type="entry name" value="Rossmann-like_a/b/a_fold"/>
</dbReference>
<feature type="domain" description="NAD/GMP synthase" evidence="2">
    <location>
        <begin position="2"/>
        <end position="82"/>
    </location>
</feature>
<keyword evidence="1 3" id="KW-0436">Ligase</keyword>
<gene>
    <name evidence="3" type="ORF">SJ435_27290</name>
</gene>
<dbReference type="Pfam" id="PF02540">
    <property type="entry name" value="NAD_synthase"/>
    <property type="match status" value="1"/>
</dbReference>
<dbReference type="GO" id="GO:0003952">
    <property type="term" value="F:NAD+ synthase (glutamine-hydrolyzing) activity"/>
    <property type="evidence" value="ECO:0007669"/>
    <property type="project" value="UniProtKB-EC"/>
</dbReference>
<dbReference type="GO" id="GO:0006163">
    <property type="term" value="P:purine nucleotide metabolic process"/>
    <property type="evidence" value="ECO:0007669"/>
    <property type="project" value="UniProtKB-ARBA"/>
</dbReference>
<comment type="caution">
    <text evidence="3">The sequence shown here is derived from an EMBL/GenBank/DDBJ whole genome shotgun (WGS) entry which is preliminary data.</text>
</comment>
<sequence length="83" mass="8735">IACDAVGPDNVRCVMLPSEYTSQTSLDDAADCATRLGARLDSVQIEGARAAVGAALAPLMEGTRPDITEENIQSRLRGLMLMA</sequence>